<comment type="caution">
    <text evidence="1">The sequence shown here is derived from an EMBL/GenBank/DDBJ whole genome shotgun (WGS) entry which is preliminary data.</text>
</comment>
<proteinExistence type="predicted"/>
<name>A0ACC2IS82_9PLEO</name>
<reference evidence="1" key="1">
    <citation type="submission" date="2022-11" db="EMBL/GenBank/DDBJ databases">
        <title>Genome Sequence of Boeremia exigua.</title>
        <authorList>
            <person name="Buettner E."/>
        </authorList>
    </citation>
    <scope>NUCLEOTIDE SEQUENCE</scope>
    <source>
        <strain evidence="1">CU02</strain>
    </source>
</reference>
<accession>A0ACC2IS82</accession>
<protein>
    <submittedName>
        <fullName evidence="1">Uncharacterized protein</fullName>
    </submittedName>
</protein>
<dbReference type="EMBL" id="JAPHNI010000032">
    <property type="protein sequence ID" value="KAJ8118030.1"/>
    <property type="molecule type" value="Genomic_DNA"/>
</dbReference>
<gene>
    <name evidence="1" type="ORF">OPT61_g919</name>
</gene>
<sequence length="287" mass="30624">MGVLWNAVLHDRALGDGAIRRRCGHVKASTIWPERGMSIEPGRLSSVAHRSFKGRLRGEQTEECNASMWSNVSARAAARQASTARNKNGVNGITSVFFFLARRDATAVVGGRSRYDCGARGQYWMVTPMNWYHGAPSYSDLHVVVRMDFAVADFLLDAVEQRLDVGVQVPLVDAGEGREGQCVQPLGDAQVVPPANVLLVRVIGPRVVGHANDRLLDVDEAGGLQVLARAVVVGDWARNPPGCVGEVAVPLDELALGVKGAVVAARLHVDLHVLDPAAAGLQVAGCC</sequence>
<organism evidence="1 2">
    <name type="scientific">Boeremia exigua</name>
    <dbReference type="NCBI Taxonomy" id="749465"/>
    <lineage>
        <taxon>Eukaryota</taxon>
        <taxon>Fungi</taxon>
        <taxon>Dikarya</taxon>
        <taxon>Ascomycota</taxon>
        <taxon>Pezizomycotina</taxon>
        <taxon>Dothideomycetes</taxon>
        <taxon>Pleosporomycetidae</taxon>
        <taxon>Pleosporales</taxon>
        <taxon>Pleosporineae</taxon>
        <taxon>Didymellaceae</taxon>
        <taxon>Boeremia</taxon>
    </lineage>
</organism>
<evidence type="ECO:0000313" key="2">
    <source>
        <dbReference type="Proteomes" id="UP001153331"/>
    </source>
</evidence>
<dbReference type="Proteomes" id="UP001153331">
    <property type="component" value="Unassembled WGS sequence"/>
</dbReference>
<keyword evidence="2" id="KW-1185">Reference proteome</keyword>
<evidence type="ECO:0000313" key="1">
    <source>
        <dbReference type="EMBL" id="KAJ8118030.1"/>
    </source>
</evidence>